<keyword evidence="2" id="KW-0560">Oxidoreductase</keyword>
<dbReference type="PANTHER" id="PTHR42760:SF122">
    <property type="entry name" value="NAD(P)-BINDING PROTEIN"/>
    <property type="match status" value="1"/>
</dbReference>
<dbReference type="FunFam" id="3.40.50.720:FF:000084">
    <property type="entry name" value="Short-chain dehydrogenase reductase"/>
    <property type="match status" value="1"/>
</dbReference>
<organism evidence="2">
    <name type="scientific">bioreactor metagenome</name>
    <dbReference type="NCBI Taxonomy" id="1076179"/>
    <lineage>
        <taxon>unclassified sequences</taxon>
        <taxon>metagenomes</taxon>
        <taxon>ecological metagenomes</taxon>
    </lineage>
</organism>
<dbReference type="PRINTS" id="PR00080">
    <property type="entry name" value="SDRFAMILY"/>
</dbReference>
<dbReference type="CDD" id="cd05233">
    <property type="entry name" value="SDR_c"/>
    <property type="match status" value="1"/>
</dbReference>
<accession>A0A645BT42</accession>
<reference evidence="2" key="1">
    <citation type="submission" date="2019-08" db="EMBL/GenBank/DDBJ databases">
        <authorList>
            <person name="Kucharzyk K."/>
            <person name="Murdoch R.W."/>
            <person name="Higgins S."/>
            <person name="Loffler F."/>
        </authorList>
    </citation>
    <scope>NUCLEOTIDE SEQUENCE</scope>
</reference>
<dbReference type="GO" id="GO:0048038">
    <property type="term" value="F:quinone binding"/>
    <property type="evidence" value="ECO:0007669"/>
    <property type="project" value="TreeGrafter"/>
</dbReference>
<dbReference type="PANTHER" id="PTHR42760">
    <property type="entry name" value="SHORT-CHAIN DEHYDROGENASES/REDUCTASES FAMILY MEMBER"/>
    <property type="match status" value="1"/>
</dbReference>
<dbReference type="Gene3D" id="3.40.50.720">
    <property type="entry name" value="NAD(P)-binding Rossmann-like Domain"/>
    <property type="match status" value="1"/>
</dbReference>
<name>A0A645BT42_9ZZZZ</name>
<comment type="caution">
    <text evidence="2">The sequence shown here is derived from an EMBL/GenBank/DDBJ whole genome shotgun (WGS) entry which is preliminary data.</text>
</comment>
<sequence>MADGAAVASAVRATLGCYGRIDILYNNAGIYLAGRDGCVTAVAEAVWDKVIAVNLKSVYLFCREVIPHLLATGGSIINTASSAGMIGIPNCDAYTATKGAIVQLTKSMAVEYGRYRIRVNCIAPAAIMTPMVRASNPADGSDEFDEEAFLKLRTPLRRYGTPEEVARIALFLASDEASYVNGAILPADGGITICGDLSRVRREGDAH</sequence>
<dbReference type="InterPro" id="IPR002347">
    <property type="entry name" value="SDR_fam"/>
</dbReference>
<comment type="similarity">
    <text evidence="1">Belongs to the short-chain dehydrogenases/reductases (SDR) family.</text>
</comment>
<protein>
    <submittedName>
        <fullName evidence="2">Dihydroanticapsin 7-dehydrogenase</fullName>
        <ecNumber evidence="2">1.1.1.385</ecNumber>
    </submittedName>
</protein>
<dbReference type="InterPro" id="IPR020904">
    <property type="entry name" value="Sc_DH/Rdtase_CS"/>
</dbReference>
<dbReference type="EC" id="1.1.1.385" evidence="2"/>
<dbReference type="PRINTS" id="PR00081">
    <property type="entry name" value="GDHRDH"/>
</dbReference>
<evidence type="ECO:0000256" key="1">
    <source>
        <dbReference type="ARBA" id="ARBA00006484"/>
    </source>
</evidence>
<dbReference type="GO" id="GO:0016616">
    <property type="term" value="F:oxidoreductase activity, acting on the CH-OH group of donors, NAD or NADP as acceptor"/>
    <property type="evidence" value="ECO:0007669"/>
    <property type="project" value="TreeGrafter"/>
</dbReference>
<evidence type="ECO:0000313" key="2">
    <source>
        <dbReference type="EMBL" id="MPM67781.1"/>
    </source>
</evidence>
<proteinExistence type="inferred from homology"/>
<dbReference type="SUPFAM" id="SSF51735">
    <property type="entry name" value="NAD(P)-binding Rossmann-fold domains"/>
    <property type="match status" value="1"/>
</dbReference>
<dbReference type="PROSITE" id="PS00061">
    <property type="entry name" value="ADH_SHORT"/>
    <property type="match status" value="1"/>
</dbReference>
<dbReference type="Pfam" id="PF13561">
    <property type="entry name" value="adh_short_C2"/>
    <property type="match status" value="1"/>
</dbReference>
<dbReference type="GO" id="GO:0006633">
    <property type="term" value="P:fatty acid biosynthetic process"/>
    <property type="evidence" value="ECO:0007669"/>
    <property type="project" value="TreeGrafter"/>
</dbReference>
<dbReference type="EMBL" id="VSSQ01021887">
    <property type="protein sequence ID" value="MPM67781.1"/>
    <property type="molecule type" value="Genomic_DNA"/>
</dbReference>
<dbReference type="AlphaFoldDB" id="A0A645BT42"/>
<gene>
    <name evidence="2" type="primary">bacC_19</name>
    <name evidence="2" type="ORF">SDC9_114705</name>
</gene>
<dbReference type="InterPro" id="IPR036291">
    <property type="entry name" value="NAD(P)-bd_dom_sf"/>
</dbReference>